<sequence length="201" mass="22042">MASVSLAKFAALMILLFVAAVNGQFVIKEGKCPNVTGQATLEKAQYLGVWYEYERFPTIFEANLDCTSATYGAAGKAISVRNNGTLRIDLFGRKVILENNTISGMATVPNPDRPAEFIVNFDGVPTTKTTNYIIQETDYKNYSVIFSCIQLEALNLQFAWILTRVRGLAPPNLAQLENKLTAAGVDVTEFFVVDQKGCPGK</sequence>
<evidence type="ECO:0000256" key="7">
    <source>
        <dbReference type="ARBA" id="ARBA00023157"/>
    </source>
</evidence>
<dbReference type="Gene3D" id="2.40.128.20">
    <property type="match status" value="1"/>
</dbReference>
<organism evidence="11 12">
    <name type="scientific">Plakobranchus ocellatus</name>
    <dbReference type="NCBI Taxonomy" id="259542"/>
    <lineage>
        <taxon>Eukaryota</taxon>
        <taxon>Metazoa</taxon>
        <taxon>Spiralia</taxon>
        <taxon>Lophotrochozoa</taxon>
        <taxon>Mollusca</taxon>
        <taxon>Gastropoda</taxon>
        <taxon>Heterobranchia</taxon>
        <taxon>Euthyneura</taxon>
        <taxon>Panpulmonata</taxon>
        <taxon>Sacoglossa</taxon>
        <taxon>Placobranchoidea</taxon>
        <taxon>Plakobranchidae</taxon>
        <taxon>Plakobranchus</taxon>
    </lineage>
</organism>
<dbReference type="EMBL" id="BLXT01007853">
    <property type="protein sequence ID" value="GFO43009.1"/>
    <property type="molecule type" value="Genomic_DNA"/>
</dbReference>
<name>A0AAV4DFL3_9GAST</name>
<dbReference type="InterPro" id="IPR026222">
    <property type="entry name" value="ApoD_vertbrte"/>
</dbReference>
<comment type="subcellular location">
    <subcellularLocation>
        <location evidence="1">Secreted</location>
    </subcellularLocation>
</comment>
<dbReference type="GO" id="GO:0007420">
    <property type="term" value="P:brain development"/>
    <property type="evidence" value="ECO:0007669"/>
    <property type="project" value="InterPro"/>
</dbReference>
<reference evidence="11 12" key="1">
    <citation type="journal article" date="2021" name="Elife">
        <title>Chloroplast acquisition without the gene transfer in kleptoplastic sea slugs, Plakobranchus ocellatus.</title>
        <authorList>
            <person name="Maeda T."/>
            <person name="Takahashi S."/>
            <person name="Yoshida T."/>
            <person name="Shimamura S."/>
            <person name="Takaki Y."/>
            <person name="Nagai Y."/>
            <person name="Toyoda A."/>
            <person name="Suzuki Y."/>
            <person name="Arimoto A."/>
            <person name="Ishii H."/>
            <person name="Satoh N."/>
            <person name="Nishiyama T."/>
            <person name="Hasebe M."/>
            <person name="Maruyama T."/>
            <person name="Minagawa J."/>
            <person name="Obokata J."/>
            <person name="Shigenobu S."/>
        </authorList>
    </citation>
    <scope>NUCLEOTIDE SEQUENCE [LARGE SCALE GENOMIC DNA]</scope>
</reference>
<dbReference type="AlphaFoldDB" id="A0AAV4DFL3"/>
<dbReference type="InterPro" id="IPR000566">
    <property type="entry name" value="Lipocln_cytosolic_FA-bd_dom"/>
</dbReference>
<keyword evidence="4" id="KW-0813">Transport</keyword>
<dbReference type="GO" id="GO:0006629">
    <property type="term" value="P:lipid metabolic process"/>
    <property type="evidence" value="ECO:0007669"/>
    <property type="project" value="TreeGrafter"/>
</dbReference>
<feature type="signal peptide" evidence="9">
    <location>
        <begin position="1"/>
        <end position="23"/>
    </location>
</feature>
<dbReference type="SUPFAM" id="SSF50814">
    <property type="entry name" value="Lipocalins"/>
    <property type="match status" value="1"/>
</dbReference>
<evidence type="ECO:0000313" key="11">
    <source>
        <dbReference type="EMBL" id="GFO43009.1"/>
    </source>
</evidence>
<evidence type="ECO:0000256" key="5">
    <source>
        <dbReference type="ARBA" id="ARBA00022525"/>
    </source>
</evidence>
<proteinExistence type="inferred from homology"/>
<dbReference type="GO" id="GO:0000302">
    <property type="term" value="P:response to reactive oxygen species"/>
    <property type="evidence" value="ECO:0007669"/>
    <property type="project" value="TreeGrafter"/>
</dbReference>
<feature type="chain" id="PRO_5043115384" description="Apolipoprotein D" evidence="9">
    <location>
        <begin position="24"/>
        <end position="201"/>
    </location>
</feature>
<dbReference type="GO" id="GO:0005737">
    <property type="term" value="C:cytoplasm"/>
    <property type="evidence" value="ECO:0007669"/>
    <property type="project" value="TreeGrafter"/>
</dbReference>
<evidence type="ECO:0000256" key="3">
    <source>
        <dbReference type="ARBA" id="ARBA00019890"/>
    </source>
</evidence>
<dbReference type="PRINTS" id="PR01219">
    <property type="entry name" value="APOLIPOPROTD"/>
</dbReference>
<keyword evidence="7" id="KW-1015">Disulfide bond</keyword>
<keyword evidence="6" id="KW-0446">Lipid-binding</keyword>
<dbReference type="GO" id="GO:0006869">
    <property type="term" value="P:lipid transport"/>
    <property type="evidence" value="ECO:0007669"/>
    <property type="project" value="InterPro"/>
</dbReference>
<evidence type="ECO:0000259" key="10">
    <source>
        <dbReference type="Pfam" id="PF08212"/>
    </source>
</evidence>
<dbReference type="InterPro" id="IPR002969">
    <property type="entry name" value="ApolipopD"/>
</dbReference>
<dbReference type="Pfam" id="PF08212">
    <property type="entry name" value="Lipocalin_2"/>
    <property type="match status" value="1"/>
</dbReference>
<dbReference type="PANTHER" id="PTHR10612:SF34">
    <property type="entry name" value="APOLIPOPROTEIN D"/>
    <property type="match status" value="1"/>
</dbReference>
<evidence type="ECO:0000256" key="8">
    <source>
        <dbReference type="ARBA" id="ARBA00023283"/>
    </source>
</evidence>
<dbReference type="Proteomes" id="UP000735302">
    <property type="component" value="Unassembled WGS sequence"/>
</dbReference>
<protein>
    <recommendedName>
        <fullName evidence="3">Apolipoprotein D</fullName>
    </recommendedName>
</protein>
<dbReference type="GO" id="GO:0008289">
    <property type="term" value="F:lipid binding"/>
    <property type="evidence" value="ECO:0007669"/>
    <property type="project" value="UniProtKB-KW"/>
</dbReference>
<dbReference type="GO" id="GO:0005576">
    <property type="term" value="C:extracellular region"/>
    <property type="evidence" value="ECO:0007669"/>
    <property type="project" value="UniProtKB-SubCell"/>
</dbReference>
<evidence type="ECO:0000256" key="1">
    <source>
        <dbReference type="ARBA" id="ARBA00004613"/>
    </source>
</evidence>
<dbReference type="GO" id="GO:0042246">
    <property type="term" value="P:tissue regeneration"/>
    <property type="evidence" value="ECO:0007669"/>
    <property type="project" value="InterPro"/>
</dbReference>
<dbReference type="PANTHER" id="PTHR10612">
    <property type="entry name" value="APOLIPOPROTEIN D"/>
    <property type="match status" value="1"/>
</dbReference>
<evidence type="ECO:0000256" key="6">
    <source>
        <dbReference type="ARBA" id="ARBA00023121"/>
    </source>
</evidence>
<keyword evidence="8" id="KW-0873">Pyrrolidone carboxylic acid</keyword>
<evidence type="ECO:0000256" key="2">
    <source>
        <dbReference type="ARBA" id="ARBA00006889"/>
    </source>
</evidence>
<accession>A0AAV4DFL3</accession>
<keyword evidence="9" id="KW-0732">Signal</keyword>
<evidence type="ECO:0000256" key="4">
    <source>
        <dbReference type="ARBA" id="ARBA00022448"/>
    </source>
</evidence>
<dbReference type="PRINTS" id="PR02058">
    <property type="entry name" value="APODVERTBRTE"/>
</dbReference>
<evidence type="ECO:0000313" key="12">
    <source>
        <dbReference type="Proteomes" id="UP000735302"/>
    </source>
</evidence>
<evidence type="ECO:0000256" key="9">
    <source>
        <dbReference type="PIRNR" id="PIRNR036893"/>
    </source>
</evidence>
<keyword evidence="12" id="KW-1185">Reference proteome</keyword>
<comment type="similarity">
    <text evidence="2 9">Belongs to the calycin superfamily. Lipocalin family.</text>
</comment>
<keyword evidence="5" id="KW-0964">Secreted</keyword>
<dbReference type="PIRSF" id="PIRSF036893">
    <property type="entry name" value="Lipocalin_ApoD"/>
    <property type="match status" value="1"/>
</dbReference>
<gene>
    <name evidence="11" type="ORF">PoB_006951400</name>
</gene>
<feature type="domain" description="Lipocalin/cytosolic fatty-acid binding" evidence="10">
    <location>
        <begin position="44"/>
        <end position="194"/>
    </location>
</feature>
<comment type="caution">
    <text evidence="11">The sequence shown here is derived from an EMBL/GenBank/DDBJ whole genome shotgun (WGS) entry which is preliminary data.</text>
</comment>
<dbReference type="InterPro" id="IPR022271">
    <property type="entry name" value="Lipocalin_ApoD"/>
</dbReference>
<dbReference type="InterPro" id="IPR012674">
    <property type="entry name" value="Calycin"/>
</dbReference>